<evidence type="ECO:0000313" key="1">
    <source>
        <dbReference type="EMBL" id="GIY23216.1"/>
    </source>
</evidence>
<protein>
    <submittedName>
        <fullName evidence="1">RNase H domain-containing protein</fullName>
    </submittedName>
</protein>
<accession>A0AAV4RSA1</accession>
<keyword evidence="2" id="KW-1185">Reference proteome</keyword>
<organism evidence="1 2">
    <name type="scientific">Caerostris darwini</name>
    <dbReference type="NCBI Taxonomy" id="1538125"/>
    <lineage>
        <taxon>Eukaryota</taxon>
        <taxon>Metazoa</taxon>
        <taxon>Ecdysozoa</taxon>
        <taxon>Arthropoda</taxon>
        <taxon>Chelicerata</taxon>
        <taxon>Arachnida</taxon>
        <taxon>Araneae</taxon>
        <taxon>Araneomorphae</taxon>
        <taxon>Entelegynae</taxon>
        <taxon>Araneoidea</taxon>
        <taxon>Araneidae</taxon>
        <taxon>Caerostris</taxon>
    </lineage>
</organism>
<sequence length="206" mass="23421">MRLVGISFSIHDDRGPPREQERGCHSGHADVCKGVRFQAHIGTVGNELADFYAKQASTKNEIDLPISLSLNYVKSVVFKAITSDWQQQWSISEKGRPVHELCPNISIHRLHGNYFLNQVITGHGAIANYQHKFFSSSTVCSCGTEIEDREHLIYRCENWTATRGKYFPKNFLNRTLIQLLSHKQASIGIELILKRKLELILETLNS</sequence>
<name>A0AAV4RSA1_9ARAC</name>
<reference evidence="1 2" key="1">
    <citation type="submission" date="2021-06" db="EMBL/GenBank/DDBJ databases">
        <title>Caerostris darwini draft genome.</title>
        <authorList>
            <person name="Kono N."/>
            <person name="Arakawa K."/>
        </authorList>
    </citation>
    <scope>NUCLEOTIDE SEQUENCE [LARGE SCALE GENOMIC DNA]</scope>
</reference>
<proteinExistence type="predicted"/>
<dbReference type="AlphaFoldDB" id="A0AAV4RSA1"/>
<dbReference type="EMBL" id="BPLQ01006519">
    <property type="protein sequence ID" value="GIY23216.1"/>
    <property type="molecule type" value="Genomic_DNA"/>
</dbReference>
<gene>
    <name evidence="1" type="primary">AVEN_257448_1</name>
    <name evidence="1" type="ORF">CDAR_614941</name>
</gene>
<evidence type="ECO:0000313" key="2">
    <source>
        <dbReference type="Proteomes" id="UP001054837"/>
    </source>
</evidence>
<comment type="caution">
    <text evidence="1">The sequence shown here is derived from an EMBL/GenBank/DDBJ whole genome shotgun (WGS) entry which is preliminary data.</text>
</comment>
<dbReference type="Proteomes" id="UP001054837">
    <property type="component" value="Unassembled WGS sequence"/>
</dbReference>